<dbReference type="EMBL" id="BAAASL010000007">
    <property type="protein sequence ID" value="GAA2714591.1"/>
    <property type="molecule type" value="Genomic_DNA"/>
</dbReference>
<sequence length="769" mass="87814">MTKLIRHPPGKKRPGNAPMASLFLRRAATRARWRVLAFWHRLAIRWEAREDAIRPRKWRRWITYTNCIRALCVIASVLVVVWFGEGLFVMARGRPTWFEAWQKDNAGFTTVVRFVGPFLLAGLATAIFLFWWYGWTKRRYLRKARRKPHELVLTAGPNTAEVVGRQEIAQVIAQRLRDRTTRRPYLLVGGVGTGKTAVLVQLTELLARQGAVPVPIRLRDAAGGLNFEEMAKQRFLDAAPQGILARTKTERVWQQLLADDKPVVIADGLEEALLDESLQEDRDNIIARAIEAADDKKLPLVIASRPHTALEVTPAAIIELEPLSEEAALDFVQAQTPEADERRLDWIVETAEVTESPIYLHIARELSKSGYLGREGPHTGGRPLDTRSRDRSTLRLWLLESWEKALVEGRLRDDVVRAEPDRRDAIEVVSALACLGLLQDKLEVGVAELQGEHLHASPAKWAGIEAEHLWTMRRRFDRYGKRGNALSEWHRRQIWDDLCSHISGEEKHRLCDGTIGECQAEIGRCVSNARALQLVEGSEQRVRFPHSILQAYFGFRMLRHLGDNQLRRLVDKALQPPGPSRELLISLVLLSRLRAAESPPAEEPRVMVVMKKDLRKRYWDPVLVRPLAQRLCQLAEQREDPKAFDLYAAALEIESVQTPPEQLKSIVSALRSHWDEIKGDSRTLGDAKVRVVRRLGAALRTGRRQDERHGKPQGQHHADVRGPPRIGDRGPLPWHSPRGRAGGGRRWRLRLRRDPQEDQRHQSRPRRRI</sequence>
<dbReference type="Proteomes" id="UP001500886">
    <property type="component" value="Unassembled WGS sequence"/>
</dbReference>
<keyword evidence="2" id="KW-0472">Membrane</keyword>
<keyword evidence="2" id="KW-1133">Transmembrane helix</keyword>
<feature type="transmembrane region" description="Helical" evidence="2">
    <location>
        <begin position="67"/>
        <end position="91"/>
    </location>
</feature>
<dbReference type="RefSeq" id="WP_344434796.1">
    <property type="nucleotide sequence ID" value="NZ_BAAASL010000007.1"/>
</dbReference>
<dbReference type="Gene3D" id="3.40.50.300">
    <property type="entry name" value="P-loop containing nucleotide triphosphate hydrolases"/>
    <property type="match status" value="1"/>
</dbReference>
<feature type="compositionally biased region" description="Basic and acidic residues" evidence="1">
    <location>
        <begin position="703"/>
        <end position="728"/>
    </location>
</feature>
<evidence type="ECO:0000256" key="2">
    <source>
        <dbReference type="SAM" id="Phobius"/>
    </source>
</evidence>
<comment type="caution">
    <text evidence="3">The sequence shown here is derived from an EMBL/GenBank/DDBJ whole genome shotgun (WGS) entry which is preliminary data.</text>
</comment>
<organism evidence="3 4">
    <name type="scientific">Streptomyces luteosporeus</name>
    <dbReference type="NCBI Taxonomy" id="173856"/>
    <lineage>
        <taxon>Bacteria</taxon>
        <taxon>Bacillati</taxon>
        <taxon>Actinomycetota</taxon>
        <taxon>Actinomycetes</taxon>
        <taxon>Kitasatosporales</taxon>
        <taxon>Streptomycetaceae</taxon>
        <taxon>Streptomyces</taxon>
    </lineage>
</organism>
<gene>
    <name evidence="3" type="ORF">GCM10010315_22160</name>
</gene>
<name>A0ABP6G4G8_9ACTN</name>
<dbReference type="SUPFAM" id="SSF52540">
    <property type="entry name" value="P-loop containing nucleoside triphosphate hydrolases"/>
    <property type="match status" value="1"/>
</dbReference>
<protein>
    <recommendedName>
        <fullName evidence="5">NACHT domain-containing protein</fullName>
    </recommendedName>
</protein>
<feature type="compositionally biased region" description="Basic and acidic residues" evidence="1">
    <location>
        <begin position="752"/>
        <end position="761"/>
    </location>
</feature>
<evidence type="ECO:0008006" key="5">
    <source>
        <dbReference type="Google" id="ProtNLM"/>
    </source>
</evidence>
<keyword evidence="4" id="KW-1185">Reference proteome</keyword>
<dbReference type="InterPro" id="IPR027417">
    <property type="entry name" value="P-loop_NTPase"/>
</dbReference>
<accession>A0ABP6G4G8</accession>
<keyword evidence="2" id="KW-0812">Transmembrane</keyword>
<evidence type="ECO:0000313" key="3">
    <source>
        <dbReference type="EMBL" id="GAA2714591.1"/>
    </source>
</evidence>
<evidence type="ECO:0000313" key="4">
    <source>
        <dbReference type="Proteomes" id="UP001500886"/>
    </source>
</evidence>
<feature type="transmembrane region" description="Helical" evidence="2">
    <location>
        <begin position="111"/>
        <end position="133"/>
    </location>
</feature>
<reference evidence="4" key="1">
    <citation type="journal article" date="2019" name="Int. J. Syst. Evol. Microbiol.">
        <title>The Global Catalogue of Microorganisms (GCM) 10K type strain sequencing project: providing services to taxonomists for standard genome sequencing and annotation.</title>
        <authorList>
            <consortium name="The Broad Institute Genomics Platform"/>
            <consortium name="The Broad Institute Genome Sequencing Center for Infectious Disease"/>
            <person name="Wu L."/>
            <person name="Ma J."/>
        </authorList>
    </citation>
    <scope>NUCLEOTIDE SEQUENCE [LARGE SCALE GENOMIC DNA]</scope>
    <source>
        <strain evidence="4">JCM 4542</strain>
    </source>
</reference>
<feature type="region of interest" description="Disordered" evidence="1">
    <location>
        <begin position="698"/>
        <end position="769"/>
    </location>
</feature>
<evidence type="ECO:0000256" key="1">
    <source>
        <dbReference type="SAM" id="MobiDB-lite"/>
    </source>
</evidence>
<proteinExistence type="predicted"/>